<reference evidence="1" key="2">
    <citation type="journal article" date="2015" name="Fish Shellfish Immunol.">
        <title>Early steps in the European eel (Anguilla anguilla)-Vibrio vulnificus interaction in the gills: Role of the RtxA13 toxin.</title>
        <authorList>
            <person name="Callol A."/>
            <person name="Pajuelo D."/>
            <person name="Ebbesson L."/>
            <person name="Teles M."/>
            <person name="MacKenzie S."/>
            <person name="Amaro C."/>
        </authorList>
    </citation>
    <scope>NUCLEOTIDE SEQUENCE</scope>
</reference>
<name>A0A0E9XSU9_ANGAN</name>
<dbReference type="EMBL" id="GBXM01003066">
    <property type="protein sequence ID" value="JAI05512.1"/>
    <property type="molecule type" value="Transcribed_RNA"/>
</dbReference>
<protein>
    <submittedName>
        <fullName evidence="1">Uncharacterized protein</fullName>
    </submittedName>
</protein>
<dbReference type="AlphaFoldDB" id="A0A0E9XSU9"/>
<accession>A0A0E9XSU9</accession>
<evidence type="ECO:0000313" key="1">
    <source>
        <dbReference type="EMBL" id="JAI05512.1"/>
    </source>
</evidence>
<organism evidence="1">
    <name type="scientific">Anguilla anguilla</name>
    <name type="common">European freshwater eel</name>
    <name type="synonym">Muraena anguilla</name>
    <dbReference type="NCBI Taxonomy" id="7936"/>
    <lineage>
        <taxon>Eukaryota</taxon>
        <taxon>Metazoa</taxon>
        <taxon>Chordata</taxon>
        <taxon>Craniata</taxon>
        <taxon>Vertebrata</taxon>
        <taxon>Euteleostomi</taxon>
        <taxon>Actinopterygii</taxon>
        <taxon>Neopterygii</taxon>
        <taxon>Teleostei</taxon>
        <taxon>Anguilliformes</taxon>
        <taxon>Anguillidae</taxon>
        <taxon>Anguilla</taxon>
    </lineage>
</organism>
<proteinExistence type="predicted"/>
<sequence length="23" mass="2766">MCLECPGVAHWCERGLFNFFRYS</sequence>
<reference evidence="1" key="1">
    <citation type="submission" date="2014-11" db="EMBL/GenBank/DDBJ databases">
        <authorList>
            <person name="Amaro Gonzalez C."/>
        </authorList>
    </citation>
    <scope>NUCLEOTIDE SEQUENCE</scope>
</reference>